<gene>
    <name evidence="2" type="ORF">CLV89_12616</name>
</gene>
<comment type="caution">
    <text evidence="2">The sequence shown here is derived from an EMBL/GenBank/DDBJ whole genome shotgun (WGS) entry which is preliminary data.</text>
</comment>
<dbReference type="SUPFAM" id="SSF102405">
    <property type="entry name" value="MCP/YpsA-like"/>
    <property type="match status" value="1"/>
</dbReference>
<dbReference type="EMBL" id="PVUF01000026">
    <property type="protein sequence ID" value="PRZ43818.1"/>
    <property type="molecule type" value="Genomic_DNA"/>
</dbReference>
<feature type="transmembrane region" description="Helical" evidence="1">
    <location>
        <begin position="531"/>
        <end position="553"/>
    </location>
</feature>
<sequence length="623" mass="68123">MHQALAAQNRPRLTLRIGVTGHRPNRLDATAQTRVDEAAREVLDSLSEATSEVQKADADVLAQEAPELRLVTALAEGADTILACAACDAGMRLDVILPFRRGDYVATQGMQDAARATFEGFLKVAHSVLELDRAPSEAEAEGYLTSGRRMLEYSDLLVAVWDGEAAAGIGGTTQIVSEAVEAGIPVIWIHPDGATCLITETTQISSSACGAPVRAFDTPFTELLTEVVRDRLAPPDPGSNARARLERFMDTPTPVCSRWFIYDFLRYVVIGRKFRLLVEYAPDQETEAGWARFRDRAELVGGTNFAQKLADGLEARWRQADALALHFSHAYRSTYVANFGLAALAVVIGLVSVFWWNNANSVPIKAGFVLAEVALIGLILLLTRHGGKDRCDWHARWLESRAVAELLRPARLTALIGSTVSPFRESGRDDASDAWVEWYVRATLREIGPPSGLLDAKLLRTAIGSAVEDEIEGQIVYNSGAVQSSHRLDHWLHVWGERLFLATFLFGIGYVLVALLASSGVIYLTDGWKQAIKAVTTLVGGGFPAVGAALFGIRATGDFMVAGEQAKRTLAELESLKDKLNEQKTDPSRRQVSLLLTNLTRTLSSDTRDWAKIYRLRELTLPG</sequence>
<evidence type="ECO:0000256" key="1">
    <source>
        <dbReference type="SAM" id="Phobius"/>
    </source>
</evidence>
<evidence type="ECO:0008006" key="4">
    <source>
        <dbReference type="Google" id="ProtNLM"/>
    </source>
</evidence>
<name>A0A2T1A659_TRISK</name>
<dbReference type="Proteomes" id="UP000237718">
    <property type="component" value="Unassembled WGS sequence"/>
</dbReference>
<accession>A0A2T1A659</accession>
<organism evidence="2 3">
    <name type="scientific">Tritonibacter scottomollicae</name>
    <name type="common">Epibacterium scottomollicae</name>
    <dbReference type="NCBI Taxonomy" id="483013"/>
    <lineage>
        <taxon>Bacteria</taxon>
        <taxon>Pseudomonadati</taxon>
        <taxon>Pseudomonadota</taxon>
        <taxon>Alphaproteobacteria</taxon>
        <taxon>Rhodobacterales</taxon>
        <taxon>Paracoccaceae</taxon>
        <taxon>Tritonibacter</taxon>
    </lineage>
</organism>
<evidence type="ECO:0000313" key="3">
    <source>
        <dbReference type="Proteomes" id="UP000237718"/>
    </source>
</evidence>
<keyword evidence="1" id="KW-0812">Transmembrane</keyword>
<feature type="transmembrane region" description="Helical" evidence="1">
    <location>
        <begin position="499"/>
        <end position="525"/>
    </location>
</feature>
<feature type="transmembrane region" description="Helical" evidence="1">
    <location>
        <begin position="335"/>
        <end position="356"/>
    </location>
</feature>
<keyword evidence="1" id="KW-0472">Membrane</keyword>
<feature type="transmembrane region" description="Helical" evidence="1">
    <location>
        <begin position="362"/>
        <end position="382"/>
    </location>
</feature>
<dbReference type="Gene3D" id="3.40.50.450">
    <property type="match status" value="1"/>
</dbReference>
<reference evidence="2 3" key="1">
    <citation type="submission" date="2018-03" db="EMBL/GenBank/DDBJ databases">
        <title>Genomic Encyclopedia of Archaeal and Bacterial Type Strains, Phase II (KMG-II): from individual species to whole genera.</title>
        <authorList>
            <person name="Goeker M."/>
        </authorList>
    </citation>
    <scope>NUCLEOTIDE SEQUENCE [LARGE SCALE GENOMIC DNA]</scope>
    <source>
        <strain evidence="2 3">DSM 25328</strain>
    </source>
</reference>
<protein>
    <recommendedName>
        <fullName evidence="4">SMODS and SLOG-associating 2TM effector domain-containing protein</fullName>
    </recommendedName>
</protein>
<dbReference type="AlphaFoldDB" id="A0A2T1A659"/>
<keyword evidence="1" id="KW-1133">Transmembrane helix</keyword>
<proteinExistence type="predicted"/>
<evidence type="ECO:0000313" key="2">
    <source>
        <dbReference type="EMBL" id="PRZ43818.1"/>
    </source>
</evidence>